<reference evidence="2" key="1">
    <citation type="submission" date="2019-01" db="EMBL/GenBank/DDBJ databases">
        <title>Colletotrichum abscissum LGMF1257.</title>
        <authorList>
            <person name="Baroncelli R."/>
        </authorList>
    </citation>
    <scope>NUCLEOTIDE SEQUENCE</scope>
    <source>
        <strain evidence="2">Ca142</strain>
    </source>
</reference>
<sequence>MNLPPILLYRTVRVAVRRPDGSLVTTEGEEQQVLYIQQDGIIGGTGQVAFHLMQYDMMSIRTEIIRFSIYPVCNYVWKFKTDDWKLQVKFTSPWQPFAQLAWSPSPEGYCCTAWTYFAWAPGDVAVRMGPSGLVVGYASQTLTGGHGSPIACSIDILHITEHDRIVIFQPENPTLAPVLSQAFSNSATEWDIEPSPHYFEGITTTGLNPSSTLDMAVSVEDRTHTADAVQSGNNMNVSVPLCGSNTAPTNPQGGRPDYVSPQSWSLCTDNSSPASDSTLDLRSDPQNAQSATKTESKFPEDTINDRCIVVIPLP</sequence>
<name>A0A9P9WZM4_9PEZI</name>
<feature type="region of interest" description="Disordered" evidence="1">
    <location>
        <begin position="226"/>
        <end position="299"/>
    </location>
</feature>
<dbReference type="Proteomes" id="UP001056436">
    <property type="component" value="Unassembled WGS sequence"/>
</dbReference>
<dbReference type="AlphaFoldDB" id="A0A9P9WZM4"/>
<evidence type="ECO:0000313" key="3">
    <source>
        <dbReference type="Proteomes" id="UP001056436"/>
    </source>
</evidence>
<keyword evidence="3" id="KW-1185">Reference proteome</keyword>
<proteinExistence type="predicted"/>
<comment type="caution">
    <text evidence="2">The sequence shown here is derived from an EMBL/GenBank/DDBJ whole genome shotgun (WGS) entry which is preliminary data.</text>
</comment>
<gene>
    <name evidence="2" type="ORF">CABS02_15208</name>
</gene>
<dbReference type="EMBL" id="SDAQ01000272">
    <property type="protein sequence ID" value="KAI3528118.1"/>
    <property type="molecule type" value="Genomic_DNA"/>
</dbReference>
<evidence type="ECO:0000313" key="2">
    <source>
        <dbReference type="EMBL" id="KAI3528118.1"/>
    </source>
</evidence>
<protein>
    <submittedName>
        <fullName evidence="2">Uncharacterized protein</fullName>
    </submittedName>
</protein>
<feature type="compositionally biased region" description="Polar residues" evidence="1">
    <location>
        <begin position="260"/>
        <end position="293"/>
    </location>
</feature>
<accession>A0A9P9WZM4</accession>
<organism evidence="2 3">
    <name type="scientific">Colletotrichum abscissum</name>
    <dbReference type="NCBI Taxonomy" id="1671311"/>
    <lineage>
        <taxon>Eukaryota</taxon>
        <taxon>Fungi</taxon>
        <taxon>Dikarya</taxon>
        <taxon>Ascomycota</taxon>
        <taxon>Pezizomycotina</taxon>
        <taxon>Sordariomycetes</taxon>
        <taxon>Hypocreomycetidae</taxon>
        <taxon>Glomerellales</taxon>
        <taxon>Glomerellaceae</taxon>
        <taxon>Colletotrichum</taxon>
        <taxon>Colletotrichum acutatum species complex</taxon>
    </lineage>
</organism>
<dbReference type="OrthoDB" id="4809754at2759"/>
<feature type="compositionally biased region" description="Polar residues" evidence="1">
    <location>
        <begin position="228"/>
        <end position="252"/>
    </location>
</feature>
<evidence type="ECO:0000256" key="1">
    <source>
        <dbReference type="SAM" id="MobiDB-lite"/>
    </source>
</evidence>